<keyword evidence="1" id="KW-1133">Transmembrane helix</keyword>
<dbReference type="RefSeq" id="WP_011178127.1">
    <property type="nucleotide sequence ID" value="NC_005877.1"/>
</dbReference>
<dbReference type="PaxDb" id="263820-PTO1326"/>
<evidence type="ECO:0000313" key="3">
    <source>
        <dbReference type="Proteomes" id="UP000000438"/>
    </source>
</evidence>
<gene>
    <name evidence="2" type="ordered locus">PTO1326</name>
</gene>
<keyword evidence="1" id="KW-0812">Transmembrane</keyword>
<dbReference type="eggNOG" id="arCOG07198">
    <property type="taxonomic scope" value="Archaea"/>
</dbReference>
<evidence type="ECO:0000256" key="1">
    <source>
        <dbReference type="SAM" id="Phobius"/>
    </source>
</evidence>
<keyword evidence="1" id="KW-0472">Membrane</keyword>
<dbReference type="EMBL" id="AE017261">
    <property type="protein sequence ID" value="AAT43911.1"/>
    <property type="molecule type" value="Genomic_DNA"/>
</dbReference>
<accession>Q6KZE1</accession>
<organism evidence="2 3">
    <name type="scientific">Picrophilus torridus (strain ATCC 700027 / DSM 9790 / JCM 10055 / NBRC 100828 / KAW 2/3)</name>
    <dbReference type="NCBI Taxonomy" id="1122961"/>
    <lineage>
        <taxon>Archaea</taxon>
        <taxon>Methanobacteriati</taxon>
        <taxon>Thermoplasmatota</taxon>
        <taxon>Thermoplasmata</taxon>
        <taxon>Thermoplasmatales</taxon>
        <taxon>Picrophilaceae</taxon>
        <taxon>Picrophilus</taxon>
    </lineage>
</organism>
<name>Q6KZE1_PICTO</name>
<dbReference type="GeneID" id="2844724"/>
<feature type="transmembrane region" description="Helical" evidence="1">
    <location>
        <begin position="5"/>
        <end position="25"/>
    </location>
</feature>
<protein>
    <submittedName>
        <fullName evidence="2">Hypothetical membrane associated protein</fullName>
    </submittedName>
</protein>
<dbReference type="AlphaFoldDB" id="Q6KZE1"/>
<dbReference type="STRING" id="263820.PTO1326"/>
<dbReference type="InParanoid" id="Q6KZE1"/>
<sequence>MRKKIAIIGVVILIIGIAVFATGSYEGTHLLHRSVSEIRTGEYKTDNITLKSGDILAVTSPPSVYGLIPVNDIKIVNSTNINKYSLKPLVSSSTAVEYLVNSTNSGSYAFVMFTSAVSSTFTYEYGAFSTIEVIGVLALFGIIIGVIGFIILIAGLILKPKQREPQDINF</sequence>
<dbReference type="Proteomes" id="UP000000438">
    <property type="component" value="Chromosome"/>
</dbReference>
<dbReference type="HOGENOM" id="CLU_1623517_0_0_2"/>
<reference evidence="2 3" key="1">
    <citation type="journal article" date="2004" name="Proc. Natl. Acad. Sci. U.S.A.">
        <title>Genome sequence of Picrophilus torridus and its implications for life around pH 0.</title>
        <authorList>
            <person name="Futterer O."/>
            <person name="Angelov A."/>
            <person name="Liesegang H."/>
            <person name="Gottschalk G."/>
            <person name="Schleper C."/>
            <person name="Schepers B."/>
            <person name="Dock C."/>
            <person name="Antranikian G."/>
            <person name="Liebl W."/>
        </authorList>
    </citation>
    <scope>NUCLEOTIDE SEQUENCE [LARGE SCALE GENOMIC DNA]</scope>
    <source>
        <strain evidence="3">ATCC 700027 / DSM 9790 / JCM 10055 / NBRC 100828</strain>
    </source>
</reference>
<proteinExistence type="predicted"/>
<evidence type="ECO:0000313" key="2">
    <source>
        <dbReference type="EMBL" id="AAT43911.1"/>
    </source>
</evidence>
<dbReference type="KEGG" id="pto:PTO1326"/>
<feature type="transmembrane region" description="Helical" evidence="1">
    <location>
        <begin position="133"/>
        <end position="158"/>
    </location>
</feature>